<accession>A0ABM9Q560</accession>
<proteinExistence type="predicted"/>
<comment type="caution">
    <text evidence="1">The sequence shown here is derived from an EMBL/GenBank/DDBJ whole genome shotgun (WGS) entry which is preliminary data.</text>
</comment>
<name>A0ABM9Q560_9ENTR</name>
<organism evidence="1 2">
    <name type="scientific">Cronobacter dublinensis 1210</name>
    <dbReference type="NCBI Taxonomy" id="1208656"/>
    <lineage>
        <taxon>Bacteria</taxon>
        <taxon>Pseudomonadati</taxon>
        <taxon>Pseudomonadota</taxon>
        <taxon>Gammaproteobacteria</taxon>
        <taxon>Enterobacterales</taxon>
        <taxon>Enterobacteriaceae</taxon>
        <taxon>Cronobacter</taxon>
    </lineage>
</organism>
<keyword evidence="2" id="KW-1185">Reference proteome</keyword>
<reference evidence="2" key="1">
    <citation type="journal article" date="2012" name="PLoS ONE">
        <title>Comparative analysis of genome sequences covering the seven cronobacter species.</title>
        <authorList>
            <person name="Joseph S."/>
            <person name="Desai P."/>
            <person name="Ji Y."/>
            <person name="Cummings C.A."/>
            <person name="Shih R."/>
            <person name="Degoricija L."/>
            <person name="Rico A."/>
            <person name="Brzoska P."/>
            <person name="Hamby S.E."/>
            <person name="Masood N."/>
            <person name="Hariri S."/>
            <person name="Sonbol H."/>
            <person name="Chuzhanova N."/>
            <person name="McClelland M."/>
            <person name="Furtado M.R."/>
            <person name="Forsythe S.J."/>
        </authorList>
    </citation>
    <scope>NUCLEOTIDE SEQUENCE [LARGE SCALE GENOMIC DNA]</scope>
    <source>
        <strain evidence="2">1210</strain>
    </source>
</reference>
<dbReference type="EMBL" id="CAKZ01000064">
    <property type="protein sequence ID" value="CCJ80555.1"/>
    <property type="molecule type" value="Genomic_DNA"/>
</dbReference>
<sequence length="43" mass="4540">MPHGAQAVYDALFADAQPTPENAFKLVLAKRTLASVLTQARAG</sequence>
<evidence type="ECO:0000313" key="2">
    <source>
        <dbReference type="Proteomes" id="UP000009342"/>
    </source>
</evidence>
<gene>
    <name evidence="1" type="ORF">BN134_1273</name>
</gene>
<protein>
    <submittedName>
        <fullName evidence="1">Periplasmic aromatic aldehyde oxidoreductase, FAD binding subunit YagS</fullName>
    </submittedName>
</protein>
<evidence type="ECO:0000313" key="1">
    <source>
        <dbReference type="EMBL" id="CCJ80555.1"/>
    </source>
</evidence>
<dbReference type="Proteomes" id="UP000009342">
    <property type="component" value="Unassembled WGS sequence"/>
</dbReference>